<reference evidence="1 2" key="1">
    <citation type="submission" date="2017-05" db="EMBL/GenBank/DDBJ databases">
        <authorList>
            <person name="Varghese N."/>
            <person name="Submissions S."/>
        </authorList>
    </citation>
    <scope>NUCLEOTIDE SEQUENCE [LARGE SCALE GENOMIC DNA]</scope>
    <source>
        <strain evidence="1 2">DSM 19036</strain>
    </source>
</reference>
<dbReference type="Proteomes" id="UP000320300">
    <property type="component" value="Unassembled WGS sequence"/>
</dbReference>
<dbReference type="EMBL" id="FXTN01000006">
    <property type="protein sequence ID" value="SMO74549.1"/>
    <property type="molecule type" value="Genomic_DNA"/>
</dbReference>
<dbReference type="AlphaFoldDB" id="A0A521DS58"/>
<evidence type="ECO:0000313" key="2">
    <source>
        <dbReference type="Proteomes" id="UP000320300"/>
    </source>
</evidence>
<accession>A0A521DS58</accession>
<protein>
    <submittedName>
        <fullName evidence="1">Uncharacterized protein</fullName>
    </submittedName>
</protein>
<name>A0A521DS58_9SPHI</name>
<evidence type="ECO:0000313" key="1">
    <source>
        <dbReference type="EMBL" id="SMO74549.1"/>
    </source>
</evidence>
<proteinExistence type="predicted"/>
<gene>
    <name evidence="1" type="ORF">SAMN06265348_106126</name>
</gene>
<sequence length="38" mass="4711">MEIYFRSSITNCFDNNIIFGLNEAVRYFYDCLNDLYWF</sequence>
<organism evidence="1 2">
    <name type="scientific">Pedobacter westerhofensis</name>
    <dbReference type="NCBI Taxonomy" id="425512"/>
    <lineage>
        <taxon>Bacteria</taxon>
        <taxon>Pseudomonadati</taxon>
        <taxon>Bacteroidota</taxon>
        <taxon>Sphingobacteriia</taxon>
        <taxon>Sphingobacteriales</taxon>
        <taxon>Sphingobacteriaceae</taxon>
        <taxon>Pedobacter</taxon>
    </lineage>
</organism>
<keyword evidence="2" id="KW-1185">Reference proteome</keyword>